<keyword evidence="2" id="KW-1185">Reference proteome</keyword>
<dbReference type="AlphaFoldDB" id="A0A858BXY6"/>
<dbReference type="Proteomes" id="UP000466848">
    <property type="component" value="Chromosome"/>
</dbReference>
<dbReference type="InterPro" id="IPR036291">
    <property type="entry name" value="NAD(P)-bd_dom_sf"/>
</dbReference>
<dbReference type="Gene3D" id="3.40.50.720">
    <property type="entry name" value="NAD(P)-binding Rossmann-like Domain"/>
    <property type="match status" value="1"/>
</dbReference>
<dbReference type="InterPro" id="IPR003462">
    <property type="entry name" value="ODC_Mu_crystall"/>
</dbReference>
<dbReference type="RefSeq" id="WP_163067299.1">
    <property type="nucleotide sequence ID" value="NZ_CP048649.1"/>
</dbReference>
<sequence>MKVSILGRKNLEQVLELPSVIEGVKSAYRLKAAGKTVVWPLVSYDFEEVGGVMDIRSGCIFGENLHGLKMLNNFPANTEKGLPPFNGMLMIFDSTTGIPLGVMDAAYITCMRTGAAGAIGAQALARSDSEVLLILGAGKQSIYQIAAALTLLPGIKKVYIADALNQEHARTFAAACAERLQKDFSLECSQGAFLAAEDLAAAVGESDIIITITPSRSPVILKEWVKPGTHFSCIGADMEGKEEIDPTLFQGAKIYADDVKQCVQVGEMELPIKQGVIREADIAGEIGQVLSGEIPGRCSEEEITIFDATGLALLDLVTGKRAIDLAQAKELGILADI</sequence>
<dbReference type="Pfam" id="PF02423">
    <property type="entry name" value="OCD_Mu_crystall"/>
    <property type="match status" value="1"/>
</dbReference>
<name>A0A858BXY6_9FIRM</name>
<reference evidence="1 2" key="1">
    <citation type="submission" date="2020-02" db="EMBL/GenBank/DDBJ databases">
        <authorList>
            <person name="Kim Y.B."/>
            <person name="Roh S.W."/>
        </authorList>
    </citation>
    <scope>NUCLEOTIDE SEQUENCE [LARGE SCALE GENOMIC DNA]</scope>
    <source>
        <strain evidence="1 2">DSM 103574</strain>
    </source>
</reference>
<accession>A0A858BXY6</accession>
<dbReference type="InterPro" id="IPR023401">
    <property type="entry name" value="ODC_N"/>
</dbReference>
<dbReference type="PANTHER" id="PTHR13812">
    <property type="entry name" value="KETIMINE REDUCTASE MU-CRYSTALLIN"/>
    <property type="match status" value="1"/>
</dbReference>
<dbReference type="EMBL" id="CP048649">
    <property type="protein sequence ID" value="QIB70059.1"/>
    <property type="molecule type" value="Genomic_DNA"/>
</dbReference>
<proteinExistence type="predicted"/>
<dbReference type="KEGG" id="abut:Ami103574_12485"/>
<dbReference type="PANTHER" id="PTHR13812:SF19">
    <property type="entry name" value="KETIMINE REDUCTASE MU-CRYSTALLIN"/>
    <property type="match status" value="1"/>
</dbReference>
<gene>
    <name evidence="1" type="ORF">Ami103574_12485</name>
</gene>
<evidence type="ECO:0000313" key="1">
    <source>
        <dbReference type="EMBL" id="QIB70059.1"/>
    </source>
</evidence>
<dbReference type="SUPFAM" id="SSF51735">
    <property type="entry name" value="NAD(P)-binding Rossmann-fold domains"/>
    <property type="match status" value="1"/>
</dbReference>
<evidence type="ECO:0000313" key="2">
    <source>
        <dbReference type="Proteomes" id="UP000466848"/>
    </source>
</evidence>
<dbReference type="Gene3D" id="3.30.1780.10">
    <property type="entry name" value="ornithine cyclodeaminase, domain 1"/>
    <property type="match status" value="1"/>
</dbReference>
<dbReference type="PIRSF" id="PIRSF001439">
    <property type="entry name" value="CryM"/>
    <property type="match status" value="1"/>
</dbReference>
<dbReference type="GO" id="GO:0005737">
    <property type="term" value="C:cytoplasm"/>
    <property type="evidence" value="ECO:0007669"/>
    <property type="project" value="TreeGrafter"/>
</dbReference>
<organism evidence="1 2">
    <name type="scientific">Aminipila butyrica</name>
    <dbReference type="NCBI Taxonomy" id="433296"/>
    <lineage>
        <taxon>Bacteria</taxon>
        <taxon>Bacillati</taxon>
        <taxon>Bacillota</taxon>
        <taxon>Clostridia</taxon>
        <taxon>Peptostreptococcales</taxon>
        <taxon>Anaerovoracaceae</taxon>
        <taxon>Aminipila</taxon>
    </lineage>
</organism>
<protein>
    <submittedName>
        <fullName evidence="1">Ornithine cyclodeaminase family protein</fullName>
    </submittedName>
</protein>